<name>A0A8R1HPB4_CAEJA</name>
<accession>A0A8R1HPB4</accession>
<proteinExistence type="predicted"/>
<dbReference type="Proteomes" id="UP000005237">
    <property type="component" value="Unassembled WGS sequence"/>
</dbReference>
<organism evidence="1 2">
    <name type="scientific">Caenorhabditis japonica</name>
    <dbReference type="NCBI Taxonomy" id="281687"/>
    <lineage>
        <taxon>Eukaryota</taxon>
        <taxon>Metazoa</taxon>
        <taxon>Ecdysozoa</taxon>
        <taxon>Nematoda</taxon>
        <taxon>Chromadorea</taxon>
        <taxon>Rhabditida</taxon>
        <taxon>Rhabditina</taxon>
        <taxon>Rhabditomorpha</taxon>
        <taxon>Rhabditoidea</taxon>
        <taxon>Rhabditidae</taxon>
        <taxon>Peloderinae</taxon>
        <taxon>Caenorhabditis</taxon>
    </lineage>
</organism>
<evidence type="ECO:0000313" key="1">
    <source>
        <dbReference type="EnsemblMetazoa" id="CJA03091.1"/>
    </source>
</evidence>
<dbReference type="OMA" id="APRLMIQ"/>
<protein>
    <submittedName>
        <fullName evidence="1">Uncharacterized protein</fullName>
    </submittedName>
</protein>
<sequence length="199" mass="22726">MNGNNTNVELPEPDRVIAYFVPASKGAYVTEIMELAFRNHPQVTVGAGVLADFPQNVGVLLSDVRPDGNFLPEFEEKEKNIQPMTSKQRARLNRRMLVSAKQRLYKWKKFKFASKTQILKHRESPSLSETIHSHYQTNKMLAQKFGKPTLLIKYPKLPYLVPVGKKFKDIGVPRNVVDFTCNGVFTPDSTEQPPIIRRE</sequence>
<dbReference type="AlphaFoldDB" id="A0A8R1HPB4"/>
<reference evidence="1" key="2">
    <citation type="submission" date="2022-06" db="UniProtKB">
        <authorList>
            <consortium name="EnsemblMetazoa"/>
        </authorList>
    </citation>
    <scope>IDENTIFICATION</scope>
    <source>
        <strain evidence="1">DF5081</strain>
    </source>
</reference>
<keyword evidence="2" id="KW-1185">Reference proteome</keyword>
<reference evidence="2" key="1">
    <citation type="submission" date="2010-08" db="EMBL/GenBank/DDBJ databases">
        <authorList>
            <consortium name="Caenorhabditis japonica Sequencing Consortium"/>
            <person name="Wilson R.K."/>
        </authorList>
    </citation>
    <scope>NUCLEOTIDE SEQUENCE [LARGE SCALE GENOMIC DNA]</scope>
    <source>
        <strain evidence="2">DF5081</strain>
    </source>
</reference>
<dbReference type="EnsemblMetazoa" id="CJA03091.1">
    <property type="protein sequence ID" value="CJA03091.1"/>
    <property type="gene ID" value="WBGene00122295"/>
</dbReference>
<evidence type="ECO:0000313" key="2">
    <source>
        <dbReference type="Proteomes" id="UP000005237"/>
    </source>
</evidence>